<name>A0ABU2YA83_9FLAO</name>
<keyword evidence="4" id="KW-0964">Secreted</keyword>
<evidence type="ECO:0000256" key="2">
    <source>
        <dbReference type="ARBA" id="ARBA00004613"/>
    </source>
</evidence>
<dbReference type="EMBL" id="JAVRHZ010000001">
    <property type="protein sequence ID" value="MDT0555096.1"/>
    <property type="molecule type" value="Genomic_DNA"/>
</dbReference>
<evidence type="ECO:0000256" key="13">
    <source>
        <dbReference type="SAM" id="MobiDB-lite"/>
    </source>
</evidence>
<dbReference type="InterPro" id="IPR026444">
    <property type="entry name" value="Secre_tail"/>
</dbReference>
<evidence type="ECO:0000256" key="11">
    <source>
        <dbReference type="ARBA" id="ARBA00023049"/>
    </source>
</evidence>
<dbReference type="Proteomes" id="UP001254488">
    <property type="component" value="Unassembled WGS sequence"/>
</dbReference>
<dbReference type="SUPFAM" id="SSF55486">
    <property type="entry name" value="Metalloproteases ('zincins'), catalytic domain"/>
    <property type="match status" value="1"/>
</dbReference>
<dbReference type="InterPro" id="IPR050371">
    <property type="entry name" value="Fungal_virulence_M36"/>
</dbReference>
<evidence type="ECO:0000256" key="7">
    <source>
        <dbReference type="ARBA" id="ARBA00022729"/>
    </source>
</evidence>
<comment type="caution">
    <text evidence="16">The sequence shown here is derived from an EMBL/GenBank/DDBJ whole genome shotgun (WGS) entry which is preliminary data.</text>
</comment>
<keyword evidence="10" id="KW-0862">Zinc</keyword>
<organism evidence="16 17">
    <name type="scientific">Patiriisocius hiemis</name>
    <dbReference type="NCBI Taxonomy" id="3075604"/>
    <lineage>
        <taxon>Bacteria</taxon>
        <taxon>Pseudomonadati</taxon>
        <taxon>Bacteroidota</taxon>
        <taxon>Flavobacteriia</taxon>
        <taxon>Flavobacteriales</taxon>
        <taxon>Flavobacteriaceae</taxon>
        <taxon>Patiriisocius</taxon>
    </lineage>
</organism>
<keyword evidence="7 14" id="KW-0732">Signal</keyword>
<evidence type="ECO:0000256" key="9">
    <source>
        <dbReference type="ARBA" id="ARBA00022801"/>
    </source>
</evidence>
<dbReference type="Gene3D" id="2.60.40.10">
    <property type="entry name" value="Immunoglobulins"/>
    <property type="match status" value="1"/>
</dbReference>
<comment type="similarity">
    <text evidence="3">Belongs to the peptidase M36 family.</text>
</comment>
<reference evidence="16 17" key="1">
    <citation type="submission" date="2023-09" db="EMBL/GenBank/DDBJ databases">
        <authorList>
            <person name="Rey-Velasco X."/>
        </authorList>
    </citation>
    <scope>NUCLEOTIDE SEQUENCE [LARGE SCALE GENOMIC DNA]</scope>
    <source>
        <strain evidence="16 17">W242</strain>
    </source>
</reference>
<dbReference type="InterPro" id="IPR001842">
    <property type="entry name" value="Peptidase_M36"/>
</dbReference>
<dbReference type="InterPro" id="IPR044023">
    <property type="entry name" value="Ig_7"/>
</dbReference>
<feature type="signal peptide" evidence="14">
    <location>
        <begin position="1"/>
        <end position="22"/>
    </location>
</feature>
<evidence type="ECO:0000256" key="3">
    <source>
        <dbReference type="ARBA" id="ARBA00006006"/>
    </source>
</evidence>
<keyword evidence="8" id="KW-0677">Repeat</keyword>
<dbReference type="Pfam" id="PF07504">
    <property type="entry name" value="FTP"/>
    <property type="match status" value="1"/>
</dbReference>
<dbReference type="Pfam" id="PF18962">
    <property type="entry name" value="Por_Secre_tail"/>
    <property type="match status" value="1"/>
</dbReference>
<accession>A0ABU2YA83</accession>
<evidence type="ECO:0000313" key="16">
    <source>
        <dbReference type="EMBL" id="MDT0555096.1"/>
    </source>
</evidence>
<dbReference type="Pfam" id="PF19081">
    <property type="entry name" value="Ig_7"/>
    <property type="match status" value="1"/>
</dbReference>
<evidence type="ECO:0000256" key="10">
    <source>
        <dbReference type="ARBA" id="ARBA00022833"/>
    </source>
</evidence>
<feature type="region of interest" description="Disordered" evidence="13">
    <location>
        <begin position="291"/>
        <end position="314"/>
    </location>
</feature>
<evidence type="ECO:0000313" key="17">
    <source>
        <dbReference type="Proteomes" id="UP001254488"/>
    </source>
</evidence>
<dbReference type="InterPro" id="IPR003410">
    <property type="entry name" value="HYR_dom"/>
</dbReference>
<dbReference type="Pfam" id="PF02128">
    <property type="entry name" value="Peptidase_M36"/>
    <property type="match status" value="1"/>
</dbReference>
<dbReference type="NCBIfam" id="TIGR04183">
    <property type="entry name" value="Por_Secre_tail"/>
    <property type="match status" value="1"/>
</dbReference>
<dbReference type="Pfam" id="PF02494">
    <property type="entry name" value="HYR"/>
    <property type="match status" value="1"/>
</dbReference>
<keyword evidence="17" id="KW-1185">Reference proteome</keyword>
<dbReference type="PANTHER" id="PTHR33478:SF1">
    <property type="entry name" value="EXTRACELLULAR METALLOPROTEINASE MEP"/>
    <property type="match status" value="1"/>
</dbReference>
<evidence type="ECO:0000256" key="4">
    <source>
        <dbReference type="ARBA" id="ARBA00022525"/>
    </source>
</evidence>
<keyword evidence="9" id="KW-0378">Hydrolase</keyword>
<dbReference type="Gene3D" id="3.10.170.10">
    <property type="match status" value="1"/>
</dbReference>
<evidence type="ECO:0000256" key="1">
    <source>
        <dbReference type="ARBA" id="ARBA00001947"/>
    </source>
</evidence>
<comment type="cofactor">
    <cofactor evidence="1">
        <name>Zn(2+)</name>
        <dbReference type="ChEBI" id="CHEBI:29105"/>
    </cofactor>
</comment>
<protein>
    <submittedName>
        <fullName evidence="16">M36 family metallopeptidase</fullName>
    </submittedName>
</protein>
<comment type="subcellular location">
    <subcellularLocation>
        <location evidence="2">Secreted</location>
    </subcellularLocation>
</comment>
<gene>
    <name evidence="16" type="ORF">RM538_03710</name>
</gene>
<keyword evidence="12" id="KW-0865">Zymogen</keyword>
<evidence type="ECO:0000256" key="6">
    <source>
        <dbReference type="ARBA" id="ARBA00022723"/>
    </source>
</evidence>
<proteinExistence type="inferred from homology"/>
<keyword evidence="6" id="KW-0479">Metal-binding</keyword>
<dbReference type="InterPro" id="IPR011096">
    <property type="entry name" value="FTP_domain"/>
</dbReference>
<evidence type="ECO:0000256" key="8">
    <source>
        <dbReference type="ARBA" id="ARBA00022737"/>
    </source>
</evidence>
<feature type="domain" description="HYR" evidence="15">
    <location>
        <begin position="973"/>
        <end position="1056"/>
    </location>
</feature>
<dbReference type="Gene3D" id="1.10.390.10">
    <property type="entry name" value="Neutral Protease Domain 2"/>
    <property type="match status" value="1"/>
</dbReference>
<dbReference type="CDD" id="cd09596">
    <property type="entry name" value="M36"/>
    <property type="match status" value="1"/>
</dbReference>
<keyword evidence="11" id="KW-0482">Metalloprotease</keyword>
<dbReference type="PANTHER" id="PTHR33478">
    <property type="entry name" value="EXTRACELLULAR METALLOPROTEINASE MEP"/>
    <property type="match status" value="1"/>
</dbReference>
<evidence type="ECO:0000259" key="15">
    <source>
        <dbReference type="PROSITE" id="PS50825"/>
    </source>
</evidence>
<evidence type="ECO:0000256" key="5">
    <source>
        <dbReference type="ARBA" id="ARBA00022670"/>
    </source>
</evidence>
<evidence type="ECO:0000256" key="12">
    <source>
        <dbReference type="ARBA" id="ARBA00023145"/>
    </source>
</evidence>
<feature type="chain" id="PRO_5045803878" evidence="14">
    <location>
        <begin position="23"/>
        <end position="1145"/>
    </location>
</feature>
<dbReference type="InterPro" id="IPR013783">
    <property type="entry name" value="Ig-like_fold"/>
</dbReference>
<dbReference type="PRINTS" id="PR00999">
    <property type="entry name" value="FUNGALYSIN"/>
</dbReference>
<dbReference type="PROSITE" id="PS50825">
    <property type="entry name" value="HYR"/>
    <property type="match status" value="1"/>
</dbReference>
<dbReference type="InterPro" id="IPR027268">
    <property type="entry name" value="Peptidase_M4/M1_CTD_sf"/>
</dbReference>
<keyword evidence="5" id="KW-0645">Protease</keyword>
<evidence type="ECO:0000256" key="14">
    <source>
        <dbReference type="SAM" id="SignalP"/>
    </source>
</evidence>
<sequence length="1145" mass="122851">MKKNLLYLVTAFLMFCSTDIIAQSVQNAMNEHFEQLLEKGSVVSQDIQWEITSDHVSRTSGIHHIYFRQVIDGIQIYGTDSSIHLTSDGKMITSNNRFVGNISNRSVVSSASLTAQQAVEAAASQLGYSISESLTTLERKPNASQETLLSKSGISLSNIPAKLVYQVLNDGSLGLAWDISIEEIARENWWNVRLDANSGQIVDQINWMLSCSFEHDHSEHEKPLDYHANLFDIPNYKNNELEDAVCVECYEVFPLPLESPYYGQREEEINPANNIASPFGWHDTNGAAGAEFTDTRGNNVDARDDGDNPGYRPDGGTDLDFSDFPFDQVYTNSNQYEDAAITQLFYSNNILHDIMYQYGFDETSGNFQQNNYGNGGAGNDPVNAFSQIAQNCNATFGTPPDGSRPSMNMFVCNDKDGNFDTLVVFHEYGHGISNRLTGGPAASGCLGNTEQMGEGWSDYIGAVLTIQPGDVATDARGVGTYLFGQGINGGGIRSFPYSTDLATNPQTYDDIKTESIPHGVGSVWATMLWEMTWELIDEYGYDSDPYNFTGDVNQDAGNVMALALVTEGMKLQPCSPGFVDGRDAIFAADQALYGGANECFLWDAFAKRGLGINADQGSSNDRSDGTESFETPSAGATFVAPQDVCATEAPLTGLGGGSPQGGVYSGPGVTDDGNGITYTFDPAAAGEGVHTITYNLPASNCAPASSDSDTIEVLAVGPAPTVTGADGYCPGDSVTLVATLNDPNNIINWYDAPTGGNIVFTGETYNFTPSGNEDVYAGEVPDEILSQLKITEAALQVPDQFEIQNVGVAADYSGYTVAVSDEPYANINAVNPVTKTLGSMGSDEAIAWTDGGGPNDWGDNIFWDASDPGWILVIDADGNVVDSLFWNTTAGEIATFNVTINGFNITAADLDWTGNGANFTQVCSGTSYRRINETDNAANWANSCETSDFGAPNADLGFGFVGCLGERTEVILTDGIAPQIVCPDEQFELVDAGGFFTIPDYTSQTTATDNCDSSVTIEQDLAAGTEVGEGTYTITMDAEDSSGNTQVCTFNLVVSSVLSTPENELSLGLVMFPNPTNGIFTVQNNSNQVITNIEVIDIAGRIVTTLSNSNALDTIEIDLRAPSSGTYFVRVKTKKGTVVKRIVKR</sequence>
<dbReference type="RefSeq" id="WP_311332048.1">
    <property type="nucleotide sequence ID" value="NZ_JAVRHZ010000001.1"/>
</dbReference>